<evidence type="ECO:0000313" key="1">
    <source>
        <dbReference type="EMBL" id="RCV85972.1"/>
    </source>
</evidence>
<proteinExistence type="predicted"/>
<accession>A0A368TNX8</accession>
<reference evidence="1 2" key="1">
    <citation type="submission" date="2018-07" db="EMBL/GenBank/DDBJ databases">
        <title>Halomonas montanilacus sp. nov., isolated from Lake Pengyan on Tibetan Plateau.</title>
        <authorList>
            <person name="Lu H."/>
            <person name="Xing P."/>
            <person name="Wu Q."/>
        </authorList>
    </citation>
    <scope>NUCLEOTIDE SEQUENCE [LARGE SCALE GENOMIC DNA]</scope>
    <source>
        <strain evidence="1 2">PYC7W</strain>
    </source>
</reference>
<sequence length="179" mass="19555">MTGRLHMTNVNHAIAIMKRVSDRSDRLNMACWQYNSGNFIIVDESFAHECGTIACFAGWVAMSPEFQEDGGWPHPSSGSPCIVVGGNDSLAISPEVRDTLRFNVIPLCEGDREREMASGNAAIAAWLDIPEGDAGILMATMELEDSERLYGVECTSQVKPAHVIRVLERLRGAGTIWGC</sequence>
<evidence type="ECO:0000313" key="2">
    <source>
        <dbReference type="Proteomes" id="UP000252405"/>
    </source>
</evidence>
<dbReference type="Proteomes" id="UP000252405">
    <property type="component" value="Unassembled WGS sequence"/>
</dbReference>
<comment type="caution">
    <text evidence="1">The sequence shown here is derived from an EMBL/GenBank/DDBJ whole genome shotgun (WGS) entry which is preliminary data.</text>
</comment>
<organism evidence="1 2">
    <name type="scientific">Billgrantia montanilacus</name>
    <dbReference type="NCBI Taxonomy" id="2282305"/>
    <lineage>
        <taxon>Bacteria</taxon>
        <taxon>Pseudomonadati</taxon>
        <taxon>Pseudomonadota</taxon>
        <taxon>Gammaproteobacteria</taxon>
        <taxon>Oceanospirillales</taxon>
        <taxon>Halomonadaceae</taxon>
        <taxon>Billgrantia</taxon>
    </lineage>
</organism>
<gene>
    <name evidence="1" type="ORF">DU505_22050</name>
</gene>
<protein>
    <submittedName>
        <fullName evidence="1">Uncharacterized protein</fullName>
    </submittedName>
</protein>
<name>A0A368TNX8_9GAMM</name>
<dbReference type="AlphaFoldDB" id="A0A368TNX8"/>
<keyword evidence="2" id="KW-1185">Reference proteome</keyword>
<dbReference type="EMBL" id="QPII01000037">
    <property type="protein sequence ID" value="RCV85972.1"/>
    <property type="molecule type" value="Genomic_DNA"/>
</dbReference>